<dbReference type="SUPFAM" id="SSF69360">
    <property type="entry name" value="Cell wall binding repeat"/>
    <property type="match status" value="1"/>
</dbReference>
<gene>
    <name evidence="4" type="ORF">H9734_05830</name>
</gene>
<dbReference type="InterPro" id="IPR017853">
    <property type="entry name" value="GH"/>
</dbReference>
<dbReference type="Pfam" id="PF01473">
    <property type="entry name" value="Choline_bind_1"/>
    <property type="match status" value="2"/>
</dbReference>
<evidence type="ECO:0000259" key="3">
    <source>
        <dbReference type="Pfam" id="PF18989"/>
    </source>
</evidence>
<evidence type="ECO:0000313" key="4">
    <source>
        <dbReference type="EMBL" id="HIX77099.1"/>
    </source>
</evidence>
<dbReference type="PROSITE" id="PS51170">
    <property type="entry name" value="CW"/>
    <property type="match status" value="3"/>
</dbReference>
<dbReference type="Gene3D" id="2.60.40.3760">
    <property type="match status" value="1"/>
</dbReference>
<dbReference type="SUPFAM" id="SSF51445">
    <property type="entry name" value="(Trans)glycosidases"/>
    <property type="match status" value="1"/>
</dbReference>
<feature type="domain" description="DUF5722" evidence="3">
    <location>
        <begin position="8"/>
        <end position="279"/>
    </location>
</feature>
<name>A0A9D2BJ35_9FIRM</name>
<dbReference type="InterPro" id="IPR013688">
    <property type="entry name" value="GBS_Bsp-like"/>
</dbReference>
<feature type="repeat" description="Cell wall-binding" evidence="2">
    <location>
        <begin position="496"/>
        <end position="515"/>
    </location>
</feature>
<dbReference type="Gene3D" id="2.10.270.10">
    <property type="entry name" value="Cholin Binding"/>
    <property type="match status" value="3"/>
</dbReference>
<protein>
    <submittedName>
        <fullName evidence="4">GBS Bsp-like repeat-containing protein</fullName>
    </submittedName>
</protein>
<organism evidence="4 5">
    <name type="scientific">Candidatus Fusicatenibacter merdavium</name>
    <dbReference type="NCBI Taxonomy" id="2838600"/>
    <lineage>
        <taxon>Bacteria</taxon>
        <taxon>Bacillati</taxon>
        <taxon>Bacillota</taxon>
        <taxon>Clostridia</taxon>
        <taxon>Lachnospirales</taxon>
        <taxon>Lachnospiraceae</taxon>
        <taxon>Fusicatenibacter</taxon>
    </lineage>
</organism>
<dbReference type="EMBL" id="DXEK01000095">
    <property type="protein sequence ID" value="HIX77099.1"/>
    <property type="molecule type" value="Genomic_DNA"/>
</dbReference>
<dbReference type="AlphaFoldDB" id="A0A9D2BJ35"/>
<evidence type="ECO:0000256" key="2">
    <source>
        <dbReference type="PROSITE-ProRule" id="PRU00591"/>
    </source>
</evidence>
<dbReference type="Pfam" id="PF18989">
    <property type="entry name" value="DUF5722"/>
    <property type="match status" value="1"/>
</dbReference>
<evidence type="ECO:0000256" key="1">
    <source>
        <dbReference type="ARBA" id="ARBA00022737"/>
    </source>
</evidence>
<dbReference type="InterPro" id="IPR018337">
    <property type="entry name" value="Cell_wall/Cho-bd_repeat"/>
</dbReference>
<dbReference type="Pfam" id="PF08481">
    <property type="entry name" value="GBS_Bsp-like"/>
    <property type="match status" value="1"/>
</dbReference>
<dbReference type="InterPro" id="IPR043780">
    <property type="entry name" value="DUF5722"/>
</dbReference>
<sequence>MTVPIAEMFGSPDCHIDNWILGNEVNQYGTSSYNYTGSTDLNTNASVYADSFRILNQALAASGNDSARAYISLDHNWTATDTGHSGKQFLDAFVQKLTADDPEAPWSVAWHPYAPVLNSSASTAWESKVIWNSPSVTHDINTRYVCGSNLEVLTDYIRGNWGSSHRVILSEQGYDASGSEAYQSAFIAYTFYAAQFNDMVDAVIFRAYIDNPAEGGLLLGLLSGSAAEMNSAWAAGQSAQYVASHKRAAYDVFKYMDTDEAGDYTRDCLSSIGAGTWEELVPGYSGPSSISSGTLRVSLASDNDTCTITLENVQAPSGCRVLFPVWSDENGQDDLVFYNAAAEGNGTYKATVHLSDHKDSYGLFYIHSYIKTPAGKNLFQSAATLTRSAPAFPDGWHQAGGNWYYYLDNVKQTGWLRESGNLYYLNSDGTMAHDQWIQDGSEWYYLRSWGAALNCGWSRIGIDWYWFNADCTMAHDEWKTIDGDLYYLRSWGGMLYNTWQQRNGEWYYFRSWGGALNCGWSRIGIDWYWFDTDCTMAHDRWIRTGGNTYYVRSWGGRLYSQWVTIDGKRYYFRSDGTCA</sequence>
<dbReference type="Pfam" id="PF19085">
    <property type="entry name" value="Choline_bind_2"/>
    <property type="match status" value="1"/>
</dbReference>
<comment type="caution">
    <text evidence="4">The sequence shown here is derived from an EMBL/GenBank/DDBJ whole genome shotgun (WGS) entry which is preliminary data.</text>
</comment>
<dbReference type="Pfam" id="PF19127">
    <property type="entry name" value="Choline_bind_3"/>
    <property type="match status" value="1"/>
</dbReference>
<keyword evidence="1" id="KW-0677">Repeat</keyword>
<reference evidence="4" key="1">
    <citation type="journal article" date="2021" name="PeerJ">
        <title>Extensive microbial diversity within the chicken gut microbiome revealed by metagenomics and culture.</title>
        <authorList>
            <person name="Gilroy R."/>
            <person name="Ravi A."/>
            <person name="Getino M."/>
            <person name="Pursley I."/>
            <person name="Horton D.L."/>
            <person name="Alikhan N.F."/>
            <person name="Baker D."/>
            <person name="Gharbi K."/>
            <person name="Hall N."/>
            <person name="Watson M."/>
            <person name="Adriaenssens E.M."/>
            <person name="Foster-Nyarko E."/>
            <person name="Jarju S."/>
            <person name="Secka A."/>
            <person name="Antonio M."/>
            <person name="Oren A."/>
            <person name="Chaudhuri R.R."/>
            <person name="La Ragione R."/>
            <person name="Hildebrand F."/>
            <person name="Pallen M.J."/>
        </authorList>
    </citation>
    <scope>NUCLEOTIDE SEQUENCE</scope>
    <source>
        <strain evidence="4">CHK183-1962</strain>
    </source>
</reference>
<feature type="repeat" description="Cell wall-binding" evidence="2">
    <location>
        <begin position="412"/>
        <end position="431"/>
    </location>
</feature>
<dbReference type="Proteomes" id="UP000886890">
    <property type="component" value="Unassembled WGS sequence"/>
</dbReference>
<proteinExistence type="predicted"/>
<evidence type="ECO:0000313" key="5">
    <source>
        <dbReference type="Proteomes" id="UP000886890"/>
    </source>
</evidence>
<reference evidence="4" key="2">
    <citation type="submission" date="2021-04" db="EMBL/GenBank/DDBJ databases">
        <authorList>
            <person name="Gilroy R."/>
        </authorList>
    </citation>
    <scope>NUCLEOTIDE SEQUENCE</scope>
    <source>
        <strain evidence="4">CHK183-1962</strain>
    </source>
</reference>
<feature type="repeat" description="Cell wall-binding" evidence="2">
    <location>
        <begin position="559"/>
        <end position="578"/>
    </location>
</feature>
<accession>A0A9D2BJ35</accession>